<evidence type="ECO:0000256" key="3">
    <source>
        <dbReference type="ARBA" id="ARBA00022490"/>
    </source>
</evidence>
<evidence type="ECO:0000256" key="6">
    <source>
        <dbReference type="ARBA" id="ARBA00022705"/>
    </source>
</evidence>
<keyword evidence="7" id="KW-0239">DNA-directed DNA polymerase</keyword>
<dbReference type="AlphaFoldDB" id="A0A6I2RD05"/>
<evidence type="ECO:0000256" key="5">
    <source>
        <dbReference type="ARBA" id="ARBA00022695"/>
    </source>
</evidence>
<dbReference type="GO" id="GO:0003887">
    <property type="term" value="F:DNA-directed DNA polymerase activity"/>
    <property type="evidence" value="ECO:0007669"/>
    <property type="project" value="UniProtKB-KW"/>
</dbReference>
<dbReference type="PANTHER" id="PTHR30478">
    <property type="entry name" value="DNA POLYMERASE III SUBUNIT BETA"/>
    <property type="match status" value="1"/>
</dbReference>
<evidence type="ECO:0000313" key="10">
    <source>
        <dbReference type="Proteomes" id="UP000429811"/>
    </source>
</evidence>
<sequence length="370" mass="41480">MTGKITTDAKDFSEALSQVSSVLRHMGDPVLHAFSEVLVRCRENRCVLTGTDLNTWLVKEIPAQGDDLAFVFKRTKEIAKACQLFNGELTLEVSDTGESDNRSLNLCMRCGNRIMEFEALEPGNHQDYTPIEAETTFSINAATLLKRVERVSYAAPKSNDSRHSSASGVQLAGHQVYALDGMRLACDTDEHYSFPQPFMAYGDALSYLKIFGDEEVSISLSKYRGEIRHGDTTIGFRVLGDDVFHVEKAIPQKFQEKFSVVPKAFLRELNYLKRFSSKLARPYVRFHAGTMVMPGMIGKYRTTVEIVGENNITFVFNLHYMIDAIKQFKDEPLVTMKVNTSLTPIVITADGRSDMGMICTVRLNEKLLAA</sequence>
<evidence type="ECO:0000256" key="2">
    <source>
        <dbReference type="ARBA" id="ARBA00010752"/>
    </source>
</evidence>
<dbReference type="InterPro" id="IPR001001">
    <property type="entry name" value="DNA_polIII_beta"/>
</dbReference>
<dbReference type="GO" id="GO:0006271">
    <property type="term" value="P:DNA strand elongation involved in DNA replication"/>
    <property type="evidence" value="ECO:0007669"/>
    <property type="project" value="TreeGrafter"/>
</dbReference>
<keyword evidence="6" id="KW-0235">DNA replication</keyword>
<dbReference type="GO" id="GO:0009360">
    <property type="term" value="C:DNA polymerase III complex"/>
    <property type="evidence" value="ECO:0007669"/>
    <property type="project" value="InterPro"/>
</dbReference>
<organism evidence="9 10">
    <name type="scientific">Flavonifractor plautii</name>
    <name type="common">Fusobacterium plautii</name>
    <dbReference type="NCBI Taxonomy" id="292800"/>
    <lineage>
        <taxon>Bacteria</taxon>
        <taxon>Bacillati</taxon>
        <taxon>Bacillota</taxon>
        <taxon>Clostridia</taxon>
        <taxon>Eubacteriales</taxon>
        <taxon>Oscillospiraceae</taxon>
        <taxon>Flavonifractor</taxon>
    </lineage>
</organism>
<keyword evidence="4" id="KW-0808">Transferase</keyword>
<evidence type="ECO:0008006" key="11">
    <source>
        <dbReference type="Google" id="ProtNLM"/>
    </source>
</evidence>
<protein>
    <recommendedName>
        <fullName evidence="11">DNA polymerase III subunit beta</fullName>
    </recommendedName>
</protein>
<comment type="similarity">
    <text evidence="2">Belongs to the beta sliding clamp family.</text>
</comment>
<comment type="caution">
    <text evidence="9">The sequence shown here is derived from an EMBL/GenBank/DDBJ whole genome shotgun (WGS) entry which is preliminary data.</text>
</comment>
<accession>A0A6I2RD05</accession>
<evidence type="ECO:0000256" key="1">
    <source>
        <dbReference type="ARBA" id="ARBA00004496"/>
    </source>
</evidence>
<dbReference type="SUPFAM" id="SSF55979">
    <property type="entry name" value="DNA clamp"/>
    <property type="match status" value="1"/>
</dbReference>
<dbReference type="EMBL" id="WKPO01000008">
    <property type="protein sequence ID" value="MSB48575.1"/>
    <property type="molecule type" value="Genomic_DNA"/>
</dbReference>
<keyword evidence="5" id="KW-0548">Nucleotidyltransferase</keyword>
<dbReference type="PANTHER" id="PTHR30478:SF0">
    <property type="entry name" value="BETA SLIDING CLAMP"/>
    <property type="match status" value="1"/>
</dbReference>
<dbReference type="SMART" id="SM00480">
    <property type="entry name" value="POL3Bc"/>
    <property type="match status" value="1"/>
</dbReference>
<dbReference type="Gene3D" id="3.70.10.10">
    <property type="match status" value="1"/>
</dbReference>
<evidence type="ECO:0000313" key="9">
    <source>
        <dbReference type="EMBL" id="MSB48575.1"/>
    </source>
</evidence>
<gene>
    <name evidence="9" type="ORF">GKE90_07650</name>
</gene>
<name>A0A6I2RD05_FLAPL</name>
<keyword evidence="8" id="KW-0238">DNA-binding</keyword>
<dbReference type="Proteomes" id="UP000429811">
    <property type="component" value="Unassembled WGS sequence"/>
</dbReference>
<proteinExistence type="inferred from homology"/>
<dbReference type="GO" id="GO:0003677">
    <property type="term" value="F:DNA binding"/>
    <property type="evidence" value="ECO:0007669"/>
    <property type="project" value="UniProtKB-KW"/>
</dbReference>
<reference evidence="9 10" key="1">
    <citation type="journal article" date="2019" name="Nat. Med.">
        <title>A library of human gut bacterial isolates paired with longitudinal multiomics data enables mechanistic microbiome research.</title>
        <authorList>
            <person name="Poyet M."/>
            <person name="Groussin M."/>
            <person name="Gibbons S.M."/>
            <person name="Avila-Pacheco J."/>
            <person name="Jiang X."/>
            <person name="Kearney S.M."/>
            <person name="Perrotta A.R."/>
            <person name="Berdy B."/>
            <person name="Zhao S."/>
            <person name="Lieberman T.D."/>
            <person name="Swanson P.K."/>
            <person name="Smith M."/>
            <person name="Roesemann S."/>
            <person name="Alexander J.E."/>
            <person name="Rich S.A."/>
            <person name="Livny J."/>
            <person name="Vlamakis H."/>
            <person name="Clish C."/>
            <person name="Bullock K."/>
            <person name="Deik A."/>
            <person name="Scott J."/>
            <person name="Pierce K.A."/>
            <person name="Xavier R.J."/>
            <person name="Alm E.J."/>
        </authorList>
    </citation>
    <scope>NUCLEOTIDE SEQUENCE [LARGE SCALE GENOMIC DNA]</scope>
    <source>
        <strain evidence="9 10">BIOML-A5</strain>
    </source>
</reference>
<keyword evidence="3" id="KW-0963">Cytoplasm</keyword>
<dbReference type="RefSeq" id="WP_154250351.1">
    <property type="nucleotide sequence ID" value="NZ_CP095094.1"/>
</dbReference>
<evidence type="ECO:0000256" key="4">
    <source>
        <dbReference type="ARBA" id="ARBA00022679"/>
    </source>
</evidence>
<evidence type="ECO:0000256" key="8">
    <source>
        <dbReference type="ARBA" id="ARBA00023125"/>
    </source>
</evidence>
<dbReference type="GO" id="GO:0005737">
    <property type="term" value="C:cytoplasm"/>
    <property type="evidence" value="ECO:0007669"/>
    <property type="project" value="UniProtKB-SubCell"/>
</dbReference>
<dbReference type="Gene3D" id="3.10.150.10">
    <property type="entry name" value="DNA Polymerase III, subunit A, domain 2"/>
    <property type="match status" value="1"/>
</dbReference>
<dbReference type="InterPro" id="IPR046938">
    <property type="entry name" value="DNA_clamp_sf"/>
</dbReference>
<comment type="subcellular location">
    <subcellularLocation>
        <location evidence="1">Cytoplasm</location>
    </subcellularLocation>
</comment>
<evidence type="ECO:0000256" key="7">
    <source>
        <dbReference type="ARBA" id="ARBA00022932"/>
    </source>
</evidence>